<organism evidence="1 2">
    <name type="scientific">Priapulus caudatus</name>
    <name type="common">Priapulid worm</name>
    <dbReference type="NCBI Taxonomy" id="37621"/>
    <lineage>
        <taxon>Eukaryota</taxon>
        <taxon>Metazoa</taxon>
        <taxon>Ecdysozoa</taxon>
        <taxon>Scalidophora</taxon>
        <taxon>Priapulida</taxon>
        <taxon>Priapulimorpha</taxon>
        <taxon>Priapulimorphida</taxon>
        <taxon>Priapulidae</taxon>
        <taxon>Priapulus</taxon>
    </lineage>
</organism>
<dbReference type="PANTHER" id="PTHR20873">
    <property type="entry name" value="L-SERYL-TRNA(SEC) KINASE"/>
    <property type="match status" value="1"/>
</dbReference>
<accession>A0ABM1F9N8</accession>
<reference evidence="2" key="1">
    <citation type="submission" date="2025-08" db="UniProtKB">
        <authorList>
            <consortium name="RefSeq"/>
        </authorList>
    </citation>
    <scope>IDENTIFICATION</scope>
</reference>
<proteinExistence type="predicted"/>
<gene>
    <name evidence="2" type="primary">LOC106821038</name>
</gene>
<dbReference type="RefSeq" id="XP_014681159.1">
    <property type="nucleotide sequence ID" value="XM_014825673.1"/>
</dbReference>
<protein>
    <submittedName>
        <fullName evidence="2">Uncharacterized protein LOC106821038</fullName>
    </submittedName>
</protein>
<evidence type="ECO:0000313" key="1">
    <source>
        <dbReference type="Proteomes" id="UP000695022"/>
    </source>
</evidence>
<sequence>MHERFEAPDPVANPWERHSLTERDISETTVDAVMALVLRALADPVRGATEEEAAEEEAAAELTRRINERSLLHQADQVLRKLVSRKIAKCKCEGGKTGKQLEATARWLNARRLELLEQIRRGDVRVPDAVLTNLTKLSSSDDNPTNKDEALTGLRNFLASQFDEESSR</sequence>
<dbReference type="PANTHER" id="PTHR20873:SF0">
    <property type="entry name" value="L-SERYL-TRNA(SEC) KINASE"/>
    <property type="match status" value="1"/>
</dbReference>
<evidence type="ECO:0000313" key="2">
    <source>
        <dbReference type="RefSeq" id="XP_014681159.1"/>
    </source>
</evidence>
<dbReference type="Proteomes" id="UP000695022">
    <property type="component" value="Unplaced"/>
</dbReference>
<dbReference type="InterPro" id="IPR052648">
    <property type="entry name" value="Ser-tRNA(Sec)_kinase"/>
</dbReference>
<dbReference type="GeneID" id="106821038"/>
<keyword evidence="1" id="KW-1185">Reference proteome</keyword>
<name>A0ABM1F9N8_PRICU</name>